<keyword evidence="3" id="KW-1185">Reference proteome</keyword>
<dbReference type="EMBL" id="JAVREY010000093">
    <property type="protein sequence ID" value="MDT0469091.1"/>
    <property type="molecule type" value="Genomic_DNA"/>
</dbReference>
<gene>
    <name evidence="2" type="ORF">RM764_40030</name>
</gene>
<proteinExistence type="predicted"/>
<organism evidence="2 3">
    <name type="scientific">Streptomyces gibsoniae</name>
    <dbReference type="NCBI Taxonomy" id="3075529"/>
    <lineage>
        <taxon>Bacteria</taxon>
        <taxon>Bacillati</taxon>
        <taxon>Actinomycetota</taxon>
        <taxon>Actinomycetes</taxon>
        <taxon>Kitasatosporales</taxon>
        <taxon>Streptomycetaceae</taxon>
        <taxon>Streptomyces</taxon>
    </lineage>
</organism>
<feature type="compositionally biased region" description="Basic and acidic residues" evidence="1">
    <location>
        <begin position="10"/>
        <end position="21"/>
    </location>
</feature>
<dbReference type="Proteomes" id="UP001183809">
    <property type="component" value="Unassembled WGS sequence"/>
</dbReference>
<evidence type="ECO:0000256" key="1">
    <source>
        <dbReference type="SAM" id="MobiDB-lite"/>
    </source>
</evidence>
<reference evidence="3" key="1">
    <citation type="submission" date="2023-07" db="EMBL/GenBank/DDBJ databases">
        <title>30 novel species of actinomycetes from the DSMZ collection.</title>
        <authorList>
            <person name="Nouioui I."/>
        </authorList>
    </citation>
    <scope>NUCLEOTIDE SEQUENCE [LARGE SCALE GENOMIC DNA]</scope>
    <source>
        <strain evidence="3">DSM 41699</strain>
    </source>
</reference>
<feature type="compositionally biased region" description="Polar residues" evidence="1">
    <location>
        <begin position="23"/>
        <end position="33"/>
    </location>
</feature>
<evidence type="ECO:0000313" key="2">
    <source>
        <dbReference type="EMBL" id="MDT0469091.1"/>
    </source>
</evidence>
<evidence type="ECO:0000313" key="3">
    <source>
        <dbReference type="Proteomes" id="UP001183809"/>
    </source>
</evidence>
<feature type="region of interest" description="Disordered" evidence="1">
    <location>
        <begin position="1"/>
        <end position="33"/>
    </location>
</feature>
<protein>
    <submittedName>
        <fullName evidence="2">DUF3761 domain-containing protein</fullName>
    </submittedName>
</protein>
<comment type="caution">
    <text evidence="2">The sequence shown here is derived from an EMBL/GenBank/DDBJ whole genome shotgun (WGS) entry which is preliminary data.</text>
</comment>
<accession>A0ABU2U7A3</accession>
<dbReference type="Pfam" id="PF12587">
    <property type="entry name" value="DUF3761"/>
    <property type="match status" value="1"/>
</dbReference>
<sequence length="44" mass="5045">MGWTHHQKPKDKYGTAKRKDASVSYSRHSQGTCSGHCGVKHWFK</sequence>
<dbReference type="InterPro" id="IPR022236">
    <property type="entry name" value="DUF3761"/>
</dbReference>
<dbReference type="RefSeq" id="WP_311700531.1">
    <property type="nucleotide sequence ID" value="NZ_JAVREY010000093.1"/>
</dbReference>
<name>A0ABU2U7A3_9ACTN</name>